<organism evidence="1 2">
    <name type="scientific">Rhodovibrio sodomensis</name>
    <dbReference type="NCBI Taxonomy" id="1088"/>
    <lineage>
        <taxon>Bacteria</taxon>
        <taxon>Pseudomonadati</taxon>
        <taxon>Pseudomonadota</taxon>
        <taxon>Alphaproteobacteria</taxon>
        <taxon>Rhodospirillales</taxon>
        <taxon>Rhodovibrionaceae</taxon>
        <taxon>Rhodovibrio</taxon>
    </lineage>
</organism>
<evidence type="ECO:0000313" key="1">
    <source>
        <dbReference type="EMBL" id="MBK1667382.1"/>
    </source>
</evidence>
<gene>
    <name evidence="1" type="ORF">CKO28_04980</name>
</gene>
<name>A0ABS1DB88_9PROT</name>
<comment type="caution">
    <text evidence="1">The sequence shown here is derived from an EMBL/GenBank/DDBJ whole genome shotgun (WGS) entry which is preliminary data.</text>
</comment>
<dbReference type="EMBL" id="NRRL01000006">
    <property type="protein sequence ID" value="MBK1667382.1"/>
    <property type="molecule type" value="Genomic_DNA"/>
</dbReference>
<reference evidence="1 2" key="1">
    <citation type="journal article" date="2020" name="Microorganisms">
        <title>Osmotic Adaptation and Compatible Solute Biosynthesis of Phototrophic Bacteria as Revealed from Genome Analyses.</title>
        <authorList>
            <person name="Imhoff J.F."/>
            <person name="Rahn T."/>
            <person name="Kunzel S."/>
            <person name="Keller A."/>
            <person name="Neulinger S.C."/>
        </authorList>
    </citation>
    <scope>NUCLEOTIDE SEQUENCE [LARGE SCALE GENOMIC DNA]</scope>
    <source>
        <strain evidence="1 2">DSM 9895</strain>
    </source>
</reference>
<protein>
    <submittedName>
        <fullName evidence="1">Uncharacterized protein</fullName>
    </submittedName>
</protein>
<proteinExistence type="predicted"/>
<dbReference type="Proteomes" id="UP001296873">
    <property type="component" value="Unassembled WGS sequence"/>
</dbReference>
<accession>A0ABS1DB88</accession>
<evidence type="ECO:0000313" key="2">
    <source>
        <dbReference type="Proteomes" id="UP001296873"/>
    </source>
</evidence>
<sequence>MAALDDLTRSLPGPVPTCTPAEEDVARRLFAAAQAAADRLAGLQARVLSHPPELLALDYRDVLIETRDEARLLARDLLIAGCHPDRRPALAGDLAAATVDPLTVLAVTAA</sequence>
<keyword evidence="2" id="KW-1185">Reference proteome</keyword>